<evidence type="ECO:0000259" key="4">
    <source>
        <dbReference type="Pfam" id="PF00291"/>
    </source>
</evidence>
<dbReference type="PANTHER" id="PTHR48078:SF6">
    <property type="entry name" value="L-THREONINE DEHYDRATASE CATABOLIC TDCB"/>
    <property type="match status" value="1"/>
</dbReference>
<dbReference type="Gene3D" id="3.40.50.1100">
    <property type="match status" value="2"/>
</dbReference>
<dbReference type="GO" id="GO:0009097">
    <property type="term" value="P:isoleucine biosynthetic process"/>
    <property type="evidence" value="ECO:0007669"/>
    <property type="project" value="TreeGrafter"/>
</dbReference>
<dbReference type="PANTHER" id="PTHR48078">
    <property type="entry name" value="THREONINE DEHYDRATASE, MITOCHONDRIAL-RELATED"/>
    <property type="match status" value="1"/>
</dbReference>
<dbReference type="GO" id="GO:0006565">
    <property type="term" value="P:L-serine catabolic process"/>
    <property type="evidence" value="ECO:0007669"/>
    <property type="project" value="TreeGrafter"/>
</dbReference>
<keyword evidence="6" id="KW-1185">Reference proteome</keyword>
<evidence type="ECO:0000256" key="3">
    <source>
        <dbReference type="ARBA" id="ARBA00023239"/>
    </source>
</evidence>
<evidence type="ECO:0000313" key="6">
    <source>
        <dbReference type="Proteomes" id="UP000529783"/>
    </source>
</evidence>
<dbReference type="InterPro" id="IPR001926">
    <property type="entry name" value="TrpB-like_PALP"/>
</dbReference>
<dbReference type="InterPro" id="IPR050147">
    <property type="entry name" value="Ser/Thr_Dehydratase"/>
</dbReference>
<dbReference type="Pfam" id="PF00291">
    <property type="entry name" value="PALP"/>
    <property type="match status" value="1"/>
</dbReference>
<evidence type="ECO:0000256" key="2">
    <source>
        <dbReference type="ARBA" id="ARBA00022898"/>
    </source>
</evidence>
<feature type="domain" description="Tryptophan synthase beta chain-like PALP" evidence="4">
    <location>
        <begin position="22"/>
        <end position="284"/>
    </location>
</feature>
<dbReference type="GO" id="GO:0004794">
    <property type="term" value="F:threonine deaminase activity"/>
    <property type="evidence" value="ECO:0007669"/>
    <property type="project" value="UniProtKB-EC"/>
</dbReference>
<evidence type="ECO:0000256" key="1">
    <source>
        <dbReference type="ARBA" id="ARBA00001933"/>
    </source>
</evidence>
<evidence type="ECO:0000313" key="5">
    <source>
        <dbReference type="EMBL" id="NYD45178.1"/>
    </source>
</evidence>
<reference evidence="5 6" key="1">
    <citation type="submission" date="2020-07" db="EMBL/GenBank/DDBJ databases">
        <title>Sequencing the genomes of 1000 actinobacteria strains.</title>
        <authorList>
            <person name="Klenk H.-P."/>
        </authorList>
    </citation>
    <scope>NUCLEOTIDE SEQUENCE [LARGE SCALE GENOMIC DNA]</scope>
    <source>
        <strain evidence="5 6">DSM 40398</strain>
    </source>
</reference>
<dbReference type="EMBL" id="JACCBA010000001">
    <property type="protein sequence ID" value="NYD45178.1"/>
    <property type="molecule type" value="Genomic_DNA"/>
</dbReference>
<name>A0A7Y9ECD3_9ACTN</name>
<dbReference type="InterPro" id="IPR036052">
    <property type="entry name" value="TrpB-like_PALP_sf"/>
</dbReference>
<comment type="caution">
    <text evidence="5">The sequence shown here is derived from an EMBL/GenBank/DDBJ whole genome shotgun (WGS) entry which is preliminary data.</text>
</comment>
<keyword evidence="2" id="KW-0663">Pyridoxal phosphate</keyword>
<protein>
    <submittedName>
        <fullName evidence="5">Threonine dehydratase</fullName>
        <ecNumber evidence="5">4.3.1.19</ecNumber>
    </submittedName>
</protein>
<proteinExistence type="predicted"/>
<organism evidence="5 6">
    <name type="scientific">Actinomadura luteofluorescens</name>
    <dbReference type="NCBI Taxonomy" id="46163"/>
    <lineage>
        <taxon>Bacteria</taxon>
        <taxon>Bacillati</taxon>
        <taxon>Actinomycetota</taxon>
        <taxon>Actinomycetes</taxon>
        <taxon>Streptosporangiales</taxon>
        <taxon>Thermomonosporaceae</taxon>
        <taxon>Actinomadura</taxon>
    </lineage>
</organism>
<dbReference type="SUPFAM" id="SSF53686">
    <property type="entry name" value="Tryptophan synthase beta subunit-like PLP-dependent enzymes"/>
    <property type="match status" value="1"/>
</dbReference>
<comment type="cofactor">
    <cofactor evidence="1">
        <name>pyridoxal 5'-phosphate</name>
        <dbReference type="ChEBI" id="CHEBI:597326"/>
    </cofactor>
</comment>
<dbReference type="EC" id="4.3.1.19" evidence="5"/>
<gene>
    <name evidence="5" type="ORF">BJY14_001161</name>
</gene>
<dbReference type="Proteomes" id="UP000529783">
    <property type="component" value="Unassembled WGS sequence"/>
</dbReference>
<dbReference type="GO" id="GO:0003941">
    <property type="term" value="F:L-serine ammonia-lyase activity"/>
    <property type="evidence" value="ECO:0007669"/>
    <property type="project" value="TreeGrafter"/>
</dbReference>
<sequence>MSAPTASAVDAALAVVTNTLVASPLMPSPRLAPDAFLKLESLQPTGSFKVRGALAAVAMAERNRGIVTASAGNHGLAVAWAAERLDRHATVVIPRTASSAKANALERSGCKLEHVGENYEEAEEHALTLAAEGHSYISAYNDPNVIAGQSTIGAELAHIDGPITVYVPVGGGGLVAGVCLWAQDRSDVRVVGVESAASRGLSAAIEAGRVVNVPVGRTLADGLAGNLEAGSVTVEIASRRVDEMVAVTEEEIEEAIRFLAAEHGLVAEGSGAVGVAAVMNRRATSVGSPLALVTGRNIALPTLAGVLGDASAQ</sequence>
<keyword evidence="3 5" id="KW-0456">Lyase</keyword>
<dbReference type="GO" id="GO:0006567">
    <property type="term" value="P:L-threonine catabolic process"/>
    <property type="evidence" value="ECO:0007669"/>
    <property type="project" value="TreeGrafter"/>
</dbReference>
<accession>A0A7Y9ECD3</accession>
<dbReference type="AlphaFoldDB" id="A0A7Y9ECD3"/>